<evidence type="ECO:0000256" key="1">
    <source>
        <dbReference type="ARBA" id="ARBA00004141"/>
    </source>
</evidence>
<name>A0ABS4FQN8_9BACL</name>
<dbReference type="Pfam" id="PF01545">
    <property type="entry name" value="Cation_efflux"/>
    <property type="match status" value="1"/>
</dbReference>
<feature type="transmembrane region" description="Helical" evidence="7">
    <location>
        <begin position="107"/>
        <end position="129"/>
    </location>
</feature>
<feature type="transmembrane region" description="Helical" evidence="7">
    <location>
        <begin position="173"/>
        <end position="193"/>
    </location>
</feature>
<evidence type="ECO:0000256" key="5">
    <source>
        <dbReference type="ARBA" id="ARBA00022989"/>
    </source>
</evidence>
<evidence type="ECO:0000313" key="11">
    <source>
        <dbReference type="Proteomes" id="UP001519272"/>
    </source>
</evidence>
<protein>
    <submittedName>
        <fullName evidence="10">Cation diffusion facilitator family transporter</fullName>
    </submittedName>
</protein>
<evidence type="ECO:0000256" key="3">
    <source>
        <dbReference type="ARBA" id="ARBA00022448"/>
    </source>
</evidence>
<dbReference type="Proteomes" id="UP001519272">
    <property type="component" value="Unassembled WGS sequence"/>
</dbReference>
<keyword evidence="6 7" id="KW-0472">Membrane</keyword>
<dbReference type="InterPro" id="IPR050291">
    <property type="entry name" value="CDF_Transporter"/>
</dbReference>
<feature type="transmembrane region" description="Helical" evidence="7">
    <location>
        <begin position="76"/>
        <end position="101"/>
    </location>
</feature>
<feature type="domain" description="Cation efflux protein cytoplasmic" evidence="9">
    <location>
        <begin position="216"/>
        <end position="289"/>
    </location>
</feature>
<comment type="subcellular location">
    <subcellularLocation>
        <location evidence="1">Membrane</location>
        <topology evidence="1">Multi-pass membrane protein</topology>
    </subcellularLocation>
</comment>
<feature type="transmembrane region" description="Helical" evidence="7">
    <location>
        <begin position="150"/>
        <end position="167"/>
    </location>
</feature>
<feature type="transmembrane region" description="Helical" evidence="7">
    <location>
        <begin position="12"/>
        <end position="31"/>
    </location>
</feature>
<evidence type="ECO:0000259" key="8">
    <source>
        <dbReference type="Pfam" id="PF01545"/>
    </source>
</evidence>
<gene>
    <name evidence="10" type="ORF">J2Z32_001521</name>
</gene>
<dbReference type="InterPro" id="IPR058533">
    <property type="entry name" value="Cation_efflux_TM"/>
</dbReference>
<organism evidence="10 11">
    <name type="scientific">Paenibacillus turicensis</name>
    <dbReference type="NCBI Taxonomy" id="160487"/>
    <lineage>
        <taxon>Bacteria</taxon>
        <taxon>Bacillati</taxon>
        <taxon>Bacillota</taxon>
        <taxon>Bacilli</taxon>
        <taxon>Bacillales</taxon>
        <taxon>Paenibacillaceae</taxon>
        <taxon>Paenibacillus</taxon>
    </lineage>
</organism>
<dbReference type="InterPro" id="IPR002524">
    <property type="entry name" value="Cation_efflux"/>
</dbReference>
<keyword evidence="4 7" id="KW-0812">Transmembrane</keyword>
<evidence type="ECO:0000256" key="7">
    <source>
        <dbReference type="SAM" id="Phobius"/>
    </source>
</evidence>
<reference evidence="10 11" key="1">
    <citation type="submission" date="2021-03" db="EMBL/GenBank/DDBJ databases">
        <title>Genomic Encyclopedia of Type Strains, Phase IV (KMG-IV): sequencing the most valuable type-strain genomes for metagenomic binning, comparative biology and taxonomic classification.</title>
        <authorList>
            <person name="Goeker M."/>
        </authorList>
    </citation>
    <scope>NUCLEOTIDE SEQUENCE [LARGE SCALE GENOMIC DNA]</scope>
    <source>
        <strain evidence="10 11">DSM 14349</strain>
    </source>
</reference>
<dbReference type="Pfam" id="PF16916">
    <property type="entry name" value="ZT_dimer"/>
    <property type="match status" value="1"/>
</dbReference>
<dbReference type="InterPro" id="IPR036837">
    <property type="entry name" value="Cation_efflux_CTD_sf"/>
</dbReference>
<proteinExistence type="inferred from homology"/>
<dbReference type="NCBIfam" id="TIGR01297">
    <property type="entry name" value="CDF"/>
    <property type="match status" value="1"/>
</dbReference>
<dbReference type="PANTHER" id="PTHR43840">
    <property type="entry name" value="MITOCHONDRIAL METAL TRANSPORTER 1-RELATED"/>
    <property type="match status" value="1"/>
</dbReference>
<evidence type="ECO:0000256" key="4">
    <source>
        <dbReference type="ARBA" id="ARBA00022692"/>
    </source>
</evidence>
<evidence type="ECO:0000259" key="9">
    <source>
        <dbReference type="Pfam" id="PF16916"/>
    </source>
</evidence>
<dbReference type="InterPro" id="IPR027469">
    <property type="entry name" value="Cation_efflux_TMD_sf"/>
</dbReference>
<evidence type="ECO:0000256" key="2">
    <source>
        <dbReference type="ARBA" id="ARBA00008114"/>
    </source>
</evidence>
<sequence>MNREQHDSSAWFGIVSDIVLALFKGAIGLLFNSLTLLSGALYSASDALAAVAEKLKLKAPSKQMLRYRTKEAIDPLIAVIFCSMFIVGGLWMIMTAATTIIGEEIEAPGYIAGIAVVLSIALKEVVFQYQYRQKKQNKQNMQNYIENHRYSLYTSIFVLLGVFGSMLGQAMDIFALLYLDALAAIVVACLLFWRAYRLLVTAIYVPELVNGAVENVMPLIETVQRVHGVILVDELIAQEQGHYIFVKVKISVNPRITVLEAQEIANRARVLLLHRFSHISEVNVEIVPYALGYPYKSNHEDSDADMPTLIQ</sequence>
<comment type="similarity">
    <text evidence="2">Belongs to the cation diffusion facilitator (CDF) transporter (TC 2.A.4) family.</text>
</comment>
<keyword evidence="11" id="KW-1185">Reference proteome</keyword>
<dbReference type="RefSeq" id="WP_210088562.1">
    <property type="nucleotide sequence ID" value="NZ_JAGGKG010000005.1"/>
</dbReference>
<dbReference type="EMBL" id="JAGGKG010000005">
    <property type="protein sequence ID" value="MBP1904897.1"/>
    <property type="molecule type" value="Genomic_DNA"/>
</dbReference>
<evidence type="ECO:0000313" key="10">
    <source>
        <dbReference type="EMBL" id="MBP1904897.1"/>
    </source>
</evidence>
<dbReference type="SUPFAM" id="SSF160240">
    <property type="entry name" value="Cation efflux protein cytoplasmic domain-like"/>
    <property type="match status" value="1"/>
</dbReference>
<dbReference type="Gene3D" id="1.20.1510.10">
    <property type="entry name" value="Cation efflux protein transmembrane domain"/>
    <property type="match status" value="1"/>
</dbReference>
<feature type="domain" description="Cation efflux protein transmembrane" evidence="8">
    <location>
        <begin position="11"/>
        <end position="204"/>
    </location>
</feature>
<evidence type="ECO:0000256" key="6">
    <source>
        <dbReference type="ARBA" id="ARBA00023136"/>
    </source>
</evidence>
<dbReference type="Gene3D" id="3.30.70.1350">
    <property type="entry name" value="Cation efflux protein, cytoplasmic domain"/>
    <property type="match status" value="1"/>
</dbReference>
<comment type="caution">
    <text evidence="10">The sequence shown here is derived from an EMBL/GenBank/DDBJ whole genome shotgun (WGS) entry which is preliminary data.</text>
</comment>
<keyword evidence="3" id="KW-0813">Transport</keyword>
<keyword evidence="5 7" id="KW-1133">Transmembrane helix</keyword>
<dbReference type="SUPFAM" id="SSF161111">
    <property type="entry name" value="Cation efflux protein transmembrane domain-like"/>
    <property type="match status" value="1"/>
</dbReference>
<accession>A0ABS4FQN8</accession>
<dbReference type="PANTHER" id="PTHR43840:SF15">
    <property type="entry name" value="MITOCHONDRIAL METAL TRANSPORTER 1-RELATED"/>
    <property type="match status" value="1"/>
</dbReference>
<dbReference type="InterPro" id="IPR027470">
    <property type="entry name" value="Cation_efflux_CTD"/>
</dbReference>